<gene>
    <name evidence="1" type="ORF">Cvel_31277</name>
</gene>
<name>A0A0G4HT45_9ALVE</name>
<dbReference type="AlphaFoldDB" id="A0A0G4HT45"/>
<sequence length="92" mass="10610">MRSIPEKFVMLRAASPPLAGTDGDGERRDCGKIANQRLLRLGSGERTFERHQRTRGWWSGRRRGCRRADRMRSGQIWRQRCLRGGDTGGLRQ</sequence>
<proteinExistence type="predicted"/>
<dbReference type="EMBL" id="CDMZ01003774">
    <property type="protein sequence ID" value="CEM47545.1"/>
    <property type="molecule type" value="Genomic_DNA"/>
</dbReference>
<reference evidence="1" key="1">
    <citation type="submission" date="2014-11" db="EMBL/GenBank/DDBJ databases">
        <authorList>
            <person name="Otto D Thomas"/>
            <person name="Naeem Raeece"/>
        </authorList>
    </citation>
    <scope>NUCLEOTIDE SEQUENCE</scope>
</reference>
<accession>A0A0G4HT45</accession>
<organism evidence="1">
    <name type="scientific">Chromera velia CCMP2878</name>
    <dbReference type="NCBI Taxonomy" id="1169474"/>
    <lineage>
        <taxon>Eukaryota</taxon>
        <taxon>Sar</taxon>
        <taxon>Alveolata</taxon>
        <taxon>Colpodellida</taxon>
        <taxon>Chromeraceae</taxon>
        <taxon>Chromera</taxon>
    </lineage>
</organism>
<dbReference type="VEuPathDB" id="CryptoDB:Cvel_31277"/>
<evidence type="ECO:0000313" key="1">
    <source>
        <dbReference type="EMBL" id="CEM47545.1"/>
    </source>
</evidence>
<protein>
    <submittedName>
        <fullName evidence="1">Uncharacterized protein</fullName>
    </submittedName>
</protein>